<keyword evidence="12" id="KW-1185">Reference proteome</keyword>
<comment type="similarity">
    <text evidence="6">Belongs to the acetyltransferase family. OlsB subfamily.</text>
</comment>
<comment type="catalytic activity">
    <reaction evidence="10">
        <text>a (3R)-hydroxyacyl-[ACP] + L-ornithine = a lyso-ornithine lipid + holo-[ACP] + H(+)</text>
        <dbReference type="Rhea" id="RHEA:20633"/>
        <dbReference type="Rhea" id="RHEA-COMP:9685"/>
        <dbReference type="Rhea" id="RHEA-COMP:9945"/>
        <dbReference type="ChEBI" id="CHEBI:15378"/>
        <dbReference type="ChEBI" id="CHEBI:46911"/>
        <dbReference type="ChEBI" id="CHEBI:64479"/>
        <dbReference type="ChEBI" id="CHEBI:78827"/>
        <dbReference type="ChEBI" id="CHEBI:138482"/>
        <dbReference type="EC" id="2.3.2.30"/>
    </reaction>
    <physiologicalReaction direction="left-to-right" evidence="10">
        <dbReference type="Rhea" id="RHEA:20634"/>
    </physiologicalReaction>
</comment>
<keyword evidence="3" id="KW-0808">Transferase</keyword>
<dbReference type="SUPFAM" id="SSF55729">
    <property type="entry name" value="Acyl-CoA N-acyltransferases (Nat)"/>
    <property type="match status" value="1"/>
</dbReference>
<keyword evidence="4" id="KW-0443">Lipid metabolism</keyword>
<dbReference type="InterPro" id="IPR016181">
    <property type="entry name" value="Acyl_CoA_acyltransferase"/>
</dbReference>
<evidence type="ECO:0000256" key="8">
    <source>
        <dbReference type="ARBA" id="ARBA00039866"/>
    </source>
</evidence>
<dbReference type="PANTHER" id="PTHR37323">
    <property type="entry name" value="GCN5-RELATED N-ACETYLTRANSFERASE"/>
    <property type="match status" value="1"/>
</dbReference>
<evidence type="ECO:0000256" key="7">
    <source>
        <dbReference type="ARBA" id="ARBA00039058"/>
    </source>
</evidence>
<dbReference type="RefSeq" id="WP_341366218.1">
    <property type="nucleotide sequence ID" value="NZ_CP150951.2"/>
</dbReference>
<evidence type="ECO:0000256" key="10">
    <source>
        <dbReference type="ARBA" id="ARBA00047785"/>
    </source>
</evidence>
<gene>
    <name evidence="11" type="ORF">AABB29_14610</name>
</gene>
<protein>
    <recommendedName>
        <fullName evidence="8">L-ornithine N(alpha)-acyltransferase</fullName>
        <ecNumber evidence="7">2.3.2.30</ecNumber>
    </recommendedName>
</protein>
<keyword evidence="2" id="KW-0444">Lipid biosynthesis</keyword>
<evidence type="ECO:0000256" key="3">
    <source>
        <dbReference type="ARBA" id="ARBA00022679"/>
    </source>
</evidence>
<evidence type="ECO:0000313" key="12">
    <source>
        <dbReference type="Proteomes" id="UP001440612"/>
    </source>
</evidence>
<evidence type="ECO:0000256" key="1">
    <source>
        <dbReference type="ARBA" id="ARBA00005189"/>
    </source>
</evidence>
<dbReference type="PANTHER" id="PTHR37323:SF1">
    <property type="entry name" value="L-ORNITHINE N(ALPHA)-ACYLTRANSFERASE"/>
    <property type="match status" value="1"/>
</dbReference>
<name>A0ABZ2V2E6_9RHOB</name>
<reference evidence="12" key="1">
    <citation type="submission" date="2024-04" db="EMBL/GenBank/DDBJ databases">
        <title>Phylogenomic analyses of a clade within the roseobacter group suggest taxonomic reassignments of species of the genera Aestuariivita, Citreicella, Loktanella, Nautella, Pelagibaca, Ruegeria, Thalassobius, Thiobacimonas and Tropicibacter, and the proposal o.</title>
        <authorList>
            <person name="Jeon C.O."/>
        </authorList>
    </citation>
    <scope>NUCLEOTIDE SEQUENCE [LARGE SCALE GENOMIC DNA]</scope>
    <source>
        <strain evidence="12">BS5-3</strain>
    </source>
</reference>
<dbReference type="Pfam" id="PF13444">
    <property type="entry name" value="Acetyltransf_5"/>
    <property type="match status" value="1"/>
</dbReference>
<accession>A0ABZ2V2E6</accession>
<evidence type="ECO:0000256" key="9">
    <source>
        <dbReference type="ARBA" id="ARBA00045724"/>
    </source>
</evidence>
<organism evidence="11 12">
    <name type="scientific">Yoonia phaeophyticola</name>
    <dbReference type="NCBI Taxonomy" id="3137369"/>
    <lineage>
        <taxon>Bacteria</taxon>
        <taxon>Pseudomonadati</taxon>
        <taxon>Pseudomonadota</taxon>
        <taxon>Alphaproteobacteria</taxon>
        <taxon>Rhodobacterales</taxon>
        <taxon>Paracoccaceae</taxon>
        <taxon>Yoonia</taxon>
    </lineage>
</organism>
<evidence type="ECO:0000256" key="2">
    <source>
        <dbReference type="ARBA" id="ARBA00022516"/>
    </source>
</evidence>
<evidence type="ECO:0000313" key="11">
    <source>
        <dbReference type="EMBL" id="WZC48099.1"/>
    </source>
</evidence>
<evidence type="ECO:0000256" key="4">
    <source>
        <dbReference type="ARBA" id="ARBA00023098"/>
    </source>
</evidence>
<evidence type="ECO:0000256" key="5">
    <source>
        <dbReference type="ARBA" id="ARBA00023315"/>
    </source>
</evidence>
<comment type="function">
    <text evidence="9">Catalyzes the first step in the biosynthesis of ornithine lipids, which are phosphorus-free membrane lipids. Catalyzes the 3-hydroxyacyl-acyl carrier protein-dependent acylation of ornithine to form lyso-ornithine lipid (LOL).</text>
</comment>
<dbReference type="Proteomes" id="UP001440612">
    <property type="component" value="Chromosome"/>
</dbReference>
<comment type="pathway">
    <text evidence="1">Lipid metabolism.</text>
</comment>
<dbReference type="InterPro" id="IPR052351">
    <property type="entry name" value="Ornithine_N-alpha-AT"/>
</dbReference>
<dbReference type="EMBL" id="CP150951">
    <property type="protein sequence ID" value="WZC48099.1"/>
    <property type="molecule type" value="Genomic_DNA"/>
</dbReference>
<evidence type="ECO:0000256" key="6">
    <source>
        <dbReference type="ARBA" id="ARBA00038095"/>
    </source>
</evidence>
<dbReference type="EC" id="2.3.2.30" evidence="7"/>
<proteinExistence type="inferred from homology"/>
<sequence>MTIPFQKGRYALRFAANAADRLACQRLRHVCFFGRPGVDEDAFDARARHVMITDPADRLVATMRLMDGADGYTAQFYDLTGLAERGLPMLEIGRFCIAPDVLDADVLRLAWGGLTGYVAARDVQMLYGCASFSGTDPAVFGRALGRLGRHRGPKELRPPARNTALPLAALCHGTGQAALPPLLRTYLAMGGWVGDHLVIDRHMQTMHVFMCLEIARVPAARVRALQAVAFDPVINGHGAS</sequence>
<dbReference type="Gene3D" id="3.40.630.30">
    <property type="match status" value="1"/>
</dbReference>
<keyword evidence="5" id="KW-0012">Acyltransferase</keyword>